<dbReference type="EMBL" id="FONR01000018">
    <property type="protein sequence ID" value="SFG26688.1"/>
    <property type="molecule type" value="Genomic_DNA"/>
</dbReference>
<evidence type="ECO:0000256" key="1">
    <source>
        <dbReference type="SAM" id="MobiDB-lite"/>
    </source>
</evidence>
<sequence length="202" mass="22094">MKDHTGRAALEQGQLYLTAQEFDRLRADISVPTAPGDLPDIVTAAQRLATLTDLIKNLSDEVLFRATNGDPELNLAPVISAFTAAAVPAGRAVEHYTEALHQVSFLNQFADAPHSGDLRDAREAAFYVIQERLENVRNSLQEVVGTLRGEADRLDGTPQRILAALSRSAHPANSIYRQPPDADVPRQTPTRLAYTPAPRHAR</sequence>
<reference evidence="2 3" key="1">
    <citation type="submission" date="2016-10" db="EMBL/GenBank/DDBJ databases">
        <authorList>
            <person name="de Groot N.N."/>
        </authorList>
    </citation>
    <scope>NUCLEOTIDE SEQUENCE [LARGE SCALE GENOMIC DNA]</scope>
    <source>
        <strain evidence="2 3">OK461</strain>
    </source>
</reference>
<evidence type="ECO:0000313" key="3">
    <source>
        <dbReference type="Proteomes" id="UP000181942"/>
    </source>
</evidence>
<name>A0A1I2QEF3_9ACTN</name>
<accession>A0A1I2QEF3</accession>
<feature type="region of interest" description="Disordered" evidence="1">
    <location>
        <begin position="172"/>
        <end position="202"/>
    </location>
</feature>
<protein>
    <submittedName>
        <fullName evidence="2">Uncharacterized protein</fullName>
    </submittedName>
</protein>
<dbReference type="AlphaFoldDB" id="A0A1I2QEF3"/>
<dbReference type="RefSeq" id="WP_256258997.1">
    <property type="nucleotide sequence ID" value="NZ_FONR01000018.1"/>
</dbReference>
<gene>
    <name evidence="2" type="ORF">SAMN02787118_1187</name>
</gene>
<dbReference type="Proteomes" id="UP000181942">
    <property type="component" value="Unassembled WGS sequence"/>
</dbReference>
<proteinExistence type="predicted"/>
<organism evidence="2 3">
    <name type="scientific">Streptomyces mirabilis</name>
    <dbReference type="NCBI Taxonomy" id="68239"/>
    <lineage>
        <taxon>Bacteria</taxon>
        <taxon>Bacillati</taxon>
        <taxon>Actinomycetota</taxon>
        <taxon>Actinomycetes</taxon>
        <taxon>Kitasatosporales</taxon>
        <taxon>Streptomycetaceae</taxon>
        <taxon>Streptomyces</taxon>
    </lineage>
</organism>
<evidence type="ECO:0000313" key="2">
    <source>
        <dbReference type="EMBL" id="SFG26688.1"/>
    </source>
</evidence>